<dbReference type="EMBL" id="HG718776">
    <property type="protein sequence ID" value="CDJ56041.1"/>
    <property type="molecule type" value="Genomic_DNA"/>
</dbReference>
<feature type="compositionally biased region" description="Low complexity" evidence="1">
    <location>
        <begin position="97"/>
        <end position="113"/>
    </location>
</feature>
<evidence type="ECO:0000313" key="2">
    <source>
        <dbReference type="EMBL" id="CDJ56041.1"/>
    </source>
</evidence>
<dbReference type="AlphaFoldDB" id="U6LWE0"/>
<feature type="region of interest" description="Disordered" evidence="1">
    <location>
        <begin position="1"/>
        <end position="37"/>
    </location>
</feature>
<dbReference type="VEuPathDB" id="ToxoDB:EMWEY_00014060"/>
<dbReference type="OMA" id="PVRLHFP"/>
<protein>
    <submittedName>
        <fullName evidence="2">Uncharacterized protein</fullName>
    </submittedName>
</protein>
<dbReference type="RefSeq" id="XP_013332691.1">
    <property type="nucleotide sequence ID" value="XM_013477237.1"/>
</dbReference>
<keyword evidence="3" id="KW-1185">Reference proteome</keyword>
<sequence length="900" mass="97495">MALPLQPAWRETAKRRLPSIHGESPAEDVGGPCCSPPKIKARRLEGLSGDFLWPSMSAATAEAPAANTGSSLLRTRSPLSSPLKRRLQTSVDDENRASPADAPRAPAAGVSAAEATGADLASNSKMLQSPVRLHFPITSGGTAHTTPELPLFPSGASGCVAVATGSGGPPLPTVASQAQCSLHDETPHFQRSSQARGGAAASLALDARSLLTTAAAAAAAAAAAPGSPEGGDGAANRRLHQRPSFLNDPASPFSTSRRRRAPPSAAATAANDAVAIAAGTPSPTRRAPAAAVGGDFARAPDVFIDQKVSPVSSRRRASPYHKGSSSSRGAVEFEEEALSPFRLTPPRKKPQFSFDTGHSDAHKRTVQEQQENQQEQQHQTAACCELCLTPQEIASMQQVFSEQQQRSETFCCSSLDTCAAEEAPISAVRLNRQLERLCRLYGLLRILFDRLHDRGEPLLLFSSILPAYTKLALTHHPRSASEPTNYTESSSNSSIHNSGEATCISGSSKIRNDLIKDVGRLVWLLPQLLQWKARRLCRTAQSGAATATAATLSPLRRQQQQQQYDIQILELKDGVPLASRANDGEQRQQQLRRRLISYTLQWQNFCLQLQQQQHQQKQQVPLLRRSRQLMMQHGSWVTGFKVETVPSPPAAAPPELQLQQHGLQPQQPPAAFKGDSLIGHIGGSPIRQHMHIGAHYVSSNHSLGAIDVSYTIIVSSVPLPAAYEAVFSHVFTCWEPQPESSGGKALDLEQHQPHQVTEERMAARLQREAAQRIRRELYERVEQTKEAQTVLQCLLDACVYHDRRSRIDVRVLTDLFVSKLRTPLPVAAVERAVLYLEGLCPTSGRDKSRAAPVPQMLTCASCGLLFFSHSALRKLVESKVKDSEEAALAADRQESSALVD</sequence>
<dbReference type="OrthoDB" id="347232at2759"/>
<feature type="region of interest" description="Disordered" evidence="1">
    <location>
        <begin position="224"/>
        <end position="270"/>
    </location>
</feature>
<feature type="compositionally biased region" description="Low complexity" evidence="1">
    <location>
        <begin position="489"/>
        <end position="498"/>
    </location>
</feature>
<name>U6LWE0_EIMMA</name>
<feature type="compositionally biased region" description="Low complexity" evidence="1">
    <location>
        <begin position="60"/>
        <end position="82"/>
    </location>
</feature>
<evidence type="ECO:0000256" key="1">
    <source>
        <dbReference type="SAM" id="MobiDB-lite"/>
    </source>
</evidence>
<dbReference type="GeneID" id="25335392"/>
<dbReference type="Proteomes" id="UP000030763">
    <property type="component" value="Unassembled WGS sequence"/>
</dbReference>
<feature type="region of interest" description="Disordered" evidence="1">
    <location>
        <begin position="309"/>
        <end position="374"/>
    </location>
</feature>
<accession>U6LWE0</accession>
<feature type="region of interest" description="Disordered" evidence="1">
    <location>
        <begin position="60"/>
        <end position="113"/>
    </location>
</feature>
<reference evidence="2" key="2">
    <citation type="submission" date="2013-10" db="EMBL/GenBank/DDBJ databases">
        <authorList>
            <person name="Aslett M."/>
        </authorList>
    </citation>
    <scope>NUCLEOTIDE SEQUENCE [LARGE SCALE GENOMIC DNA]</scope>
    <source>
        <strain evidence="2">Weybridge</strain>
    </source>
</reference>
<proteinExistence type="predicted"/>
<evidence type="ECO:0000313" key="3">
    <source>
        <dbReference type="Proteomes" id="UP000030763"/>
    </source>
</evidence>
<feature type="region of interest" description="Disordered" evidence="1">
    <location>
        <begin position="476"/>
        <end position="498"/>
    </location>
</feature>
<feature type="compositionally biased region" description="Basic and acidic residues" evidence="1">
    <location>
        <begin position="357"/>
        <end position="366"/>
    </location>
</feature>
<organism evidence="2 3">
    <name type="scientific">Eimeria maxima</name>
    <name type="common">Coccidian parasite</name>
    <dbReference type="NCBI Taxonomy" id="5804"/>
    <lineage>
        <taxon>Eukaryota</taxon>
        <taxon>Sar</taxon>
        <taxon>Alveolata</taxon>
        <taxon>Apicomplexa</taxon>
        <taxon>Conoidasida</taxon>
        <taxon>Coccidia</taxon>
        <taxon>Eucoccidiorida</taxon>
        <taxon>Eimeriorina</taxon>
        <taxon>Eimeriidae</taxon>
        <taxon>Eimeria</taxon>
    </lineage>
</organism>
<reference evidence="2" key="1">
    <citation type="submission" date="2013-10" db="EMBL/GenBank/DDBJ databases">
        <title>Genomic analysis of the causative agents of coccidiosis in chickens.</title>
        <authorList>
            <person name="Reid A.J."/>
            <person name="Blake D."/>
            <person name="Billington K."/>
            <person name="Browne H."/>
            <person name="Dunn M."/>
            <person name="Hung S."/>
            <person name="Kawahara F."/>
            <person name="Miranda-Saavedra D."/>
            <person name="Mourier T."/>
            <person name="Nagra H."/>
            <person name="Otto T.D."/>
            <person name="Rawlings N."/>
            <person name="Sanchez A."/>
            <person name="Sanders M."/>
            <person name="Subramaniam C."/>
            <person name="Tay Y."/>
            <person name="Dear P."/>
            <person name="Doerig C."/>
            <person name="Gruber A."/>
            <person name="Parkinson J."/>
            <person name="Shirley M."/>
            <person name="Wan K.L."/>
            <person name="Berriman M."/>
            <person name="Tomley F."/>
            <person name="Pain A."/>
        </authorList>
    </citation>
    <scope>NUCLEOTIDE SEQUENCE [LARGE SCALE GENOMIC DNA]</scope>
    <source>
        <strain evidence="2">Weybridge</strain>
    </source>
</reference>
<gene>
    <name evidence="2" type="ORF">EMWEY_00014060</name>
</gene>